<name>A0AC34G7B3_9BILA</name>
<dbReference type="WBParaSite" id="ES5_v2.g25504.t1">
    <property type="protein sequence ID" value="ES5_v2.g25504.t1"/>
    <property type="gene ID" value="ES5_v2.g25504"/>
</dbReference>
<evidence type="ECO:0000313" key="2">
    <source>
        <dbReference type="WBParaSite" id="ES5_v2.g25504.t1"/>
    </source>
</evidence>
<proteinExistence type="predicted"/>
<accession>A0AC34G7B3</accession>
<protein>
    <submittedName>
        <fullName evidence="2">UBC core domain-containing protein</fullName>
    </submittedName>
</protein>
<organism evidence="1 2">
    <name type="scientific">Panagrolaimus sp. ES5</name>
    <dbReference type="NCBI Taxonomy" id="591445"/>
    <lineage>
        <taxon>Eukaryota</taxon>
        <taxon>Metazoa</taxon>
        <taxon>Ecdysozoa</taxon>
        <taxon>Nematoda</taxon>
        <taxon>Chromadorea</taxon>
        <taxon>Rhabditida</taxon>
        <taxon>Tylenchina</taxon>
        <taxon>Panagrolaimomorpha</taxon>
        <taxon>Panagrolaimoidea</taxon>
        <taxon>Panagrolaimidae</taxon>
        <taxon>Panagrolaimus</taxon>
    </lineage>
</organism>
<reference evidence="2" key="1">
    <citation type="submission" date="2022-11" db="UniProtKB">
        <authorList>
            <consortium name="WormBaseParasite"/>
        </authorList>
    </citation>
    <scope>IDENTIFICATION</scope>
</reference>
<dbReference type="Proteomes" id="UP000887579">
    <property type="component" value="Unplaced"/>
</dbReference>
<evidence type="ECO:0000313" key="1">
    <source>
        <dbReference type="Proteomes" id="UP000887579"/>
    </source>
</evidence>
<sequence length="244" mass="27570">MLELKMETPPAQAPCALRRLRSELQECQRNPLPYYSADIVDGNFFHWQASIIGPHGSCFEGGKFFLDFQFPSNYPFGIPKIKFITPIFHPNINSDGDINIFCERYYAASLTVPKVLLSIYSIIDDPLINEPLVPEIANMYLTDRVKYNNTAKEWCQRYAMAMVPPSQSALAAPTNANFKQNSESAKVTKPALLLHLEPYRSNPVFAAGMLLQLIKDNKVDGEMLKDPDFAVYKVVFQSGGYNIF</sequence>